<protein>
    <submittedName>
        <fullName evidence="1">Uncharacterized protein</fullName>
    </submittedName>
</protein>
<dbReference type="Proteomes" id="UP000010433">
    <property type="component" value="Unassembled WGS sequence"/>
</dbReference>
<comment type="caution">
    <text evidence="1">The sequence shown here is derived from an EMBL/GenBank/DDBJ whole genome shotgun (WGS) entry which is preliminary data.</text>
</comment>
<gene>
    <name evidence="1" type="ORF">HMPREF9151_00915</name>
</gene>
<sequence>MLAARKHFTRRNYNVSKIIFLHYRTAKNNHLQPQKQRQSIKKLKNTLYNKV</sequence>
<proteinExistence type="predicted"/>
<dbReference type="PATRIC" id="fig|1127699.3.peg.843"/>
<dbReference type="STRING" id="1127699.HMPREF9151_00915"/>
<dbReference type="HOGENOM" id="CLU_3102317_0_0_10"/>
<evidence type="ECO:0000313" key="1">
    <source>
        <dbReference type="EMBL" id="EKY02023.1"/>
    </source>
</evidence>
<accession>L1NF69</accession>
<dbReference type="EMBL" id="AMEP01000061">
    <property type="protein sequence ID" value="EKY02023.1"/>
    <property type="molecule type" value="Genomic_DNA"/>
</dbReference>
<reference evidence="1 2" key="1">
    <citation type="submission" date="2012-05" db="EMBL/GenBank/DDBJ databases">
        <authorList>
            <person name="Weinstock G."/>
            <person name="Sodergren E."/>
            <person name="Lobos E.A."/>
            <person name="Fulton L."/>
            <person name="Fulton R."/>
            <person name="Courtney L."/>
            <person name="Fronick C."/>
            <person name="O'Laughlin M."/>
            <person name="Godfrey J."/>
            <person name="Wilson R.M."/>
            <person name="Miner T."/>
            <person name="Farmer C."/>
            <person name="Delehaunty K."/>
            <person name="Cordes M."/>
            <person name="Minx P."/>
            <person name="Tomlinson C."/>
            <person name="Chen J."/>
            <person name="Wollam A."/>
            <person name="Pepin K.H."/>
            <person name="Bhonagiri V."/>
            <person name="Zhang X."/>
            <person name="Suruliraj S."/>
            <person name="Warren W."/>
            <person name="Mitreva M."/>
            <person name="Mardis E.R."/>
            <person name="Wilson R.K."/>
        </authorList>
    </citation>
    <scope>NUCLEOTIDE SEQUENCE [LARGE SCALE GENOMIC DNA]</scope>
    <source>
        <strain evidence="1 2">F0055</strain>
    </source>
</reference>
<name>L1NF69_9BACT</name>
<organism evidence="1 2">
    <name type="scientific">Hoylesella saccharolytica F0055</name>
    <dbReference type="NCBI Taxonomy" id="1127699"/>
    <lineage>
        <taxon>Bacteria</taxon>
        <taxon>Pseudomonadati</taxon>
        <taxon>Bacteroidota</taxon>
        <taxon>Bacteroidia</taxon>
        <taxon>Bacteroidales</taxon>
        <taxon>Prevotellaceae</taxon>
        <taxon>Hoylesella</taxon>
    </lineage>
</organism>
<evidence type="ECO:0000313" key="2">
    <source>
        <dbReference type="Proteomes" id="UP000010433"/>
    </source>
</evidence>
<dbReference type="AlphaFoldDB" id="L1NF69"/>
<keyword evidence="2" id="KW-1185">Reference proteome</keyword>